<dbReference type="InterPro" id="IPR045101">
    <property type="entry name" value="PTP_PTEN"/>
</dbReference>
<gene>
    <name evidence="10" type="ORF">CKAN_00608500</name>
</gene>
<dbReference type="InterPro" id="IPR000387">
    <property type="entry name" value="Tyr_Pase_dom"/>
</dbReference>
<dbReference type="InterPro" id="IPR014020">
    <property type="entry name" value="Tensin_C2-dom"/>
</dbReference>
<dbReference type="GO" id="GO:0016314">
    <property type="term" value="F:phosphatidylinositol-3,4,5-trisphosphate 3-phosphatase activity"/>
    <property type="evidence" value="ECO:0007669"/>
    <property type="project" value="UniProtKB-EC"/>
</dbReference>
<feature type="compositionally biased region" description="Polar residues" evidence="6">
    <location>
        <begin position="50"/>
        <end position="67"/>
    </location>
</feature>
<feature type="compositionally biased region" description="Polar residues" evidence="6">
    <location>
        <begin position="544"/>
        <end position="566"/>
    </location>
</feature>
<evidence type="ECO:0000256" key="3">
    <source>
        <dbReference type="ARBA" id="ARBA00022801"/>
    </source>
</evidence>
<organism evidence="10 11">
    <name type="scientific">Cinnamomum micranthum f. kanehirae</name>
    <dbReference type="NCBI Taxonomy" id="337451"/>
    <lineage>
        <taxon>Eukaryota</taxon>
        <taxon>Viridiplantae</taxon>
        <taxon>Streptophyta</taxon>
        <taxon>Embryophyta</taxon>
        <taxon>Tracheophyta</taxon>
        <taxon>Spermatophyta</taxon>
        <taxon>Magnoliopsida</taxon>
        <taxon>Magnoliidae</taxon>
        <taxon>Laurales</taxon>
        <taxon>Lauraceae</taxon>
        <taxon>Cinnamomum</taxon>
    </lineage>
</organism>
<feature type="compositionally biased region" description="Low complexity" evidence="6">
    <location>
        <begin position="519"/>
        <end position="532"/>
    </location>
</feature>
<keyword evidence="11" id="KW-1185">Reference proteome</keyword>
<evidence type="ECO:0000259" key="8">
    <source>
        <dbReference type="PROSITE" id="PS51181"/>
    </source>
</evidence>
<dbReference type="CDD" id="cd14509">
    <property type="entry name" value="PTP_PTEN"/>
    <property type="match status" value="1"/>
</dbReference>
<dbReference type="InterPro" id="IPR051281">
    <property type="entry name" value="Dual-spec_lipid-protein_phosph"/>
</dbReference>
<proteinExistence type="inferred from homology"/>
<dbReference type="GO" id="GO:0004721">
    <property type="term" value="F:phosphoprotein phosphatase activity"/>
    <property type="evidence" value="ECO:0007669"/>
    <property type="project" value="UniProtKB-KW"/>
</dbReference>
<keyword evidence="3" id="KW-0378">Hydrolase</keyword>
<dbReference type="GO" id="GO:0005829">
    <property type="term" value="C:cytosol"/>
    <property type="evidence" value="ECO:0007669"/>
    <property type="project" value="TreeGrafter"/>
</dbReference>
<accession>A0A3S3NYC6</accession>
<feature type="compositionally biased region" description="Polar residues" evidence="6">
    <location>
        <begin position="8"/>
        <end position="27"/>
    </location>
</feature>
<feature type="domain" description="Phosphatase tensin-type" evidence="8">
    <location>
        <begin position="137"/>
        <end position="316"/>
    </location>
</feature>
<dbReference type="EMBL" id="QPKB01000002">
    <property type="protein sequence ID" value="RWR77590.1"/>
    <property type="molecule type" value="Genomic_DNA"/>
</dbReference>
<evidence type="ECO:0000259" key="7">
    <source>
        <dbReference type="PROSITE" id="PS50056"/>
    </source>
</evidence>
<dbReference type="InterPro" id="IPR055183">
    <property type="entry name" value="PTEN2A/B_C2"/>
</dbReference>
<evidence type="ECO:0000256" key="4">
    <source>
        <dbReference type="ARBA" id="ARBA00022912"/>
    </source>
</evidence>
<name>A0A3S3NYC6_9MAGN</name>
<evidence type="ECO:0000313" key="11">
    <source>
        <dbReference type="Proteomes" id="UP000283530"/>
    </source>
</evidence>
<dbReference type="InterPro" id="IPR035892">
    <property type="entry name" value="C2_domain_sf"/>
</dbReference>
<feature type="region of interest" description="Disordered" evidence="6">
    <location>
        <begin position="1"/>
        <end position="37"/>
    </location>
</feature>
<dbReference type="Gene3D" id="3.90.190.10">
    <property type="entry name" value="Protein tyrosine phosphatase superfamily"/>
    <property type="match status" value="1"/>
</dbReference>
<comment type="similarity">
    <text evidence="2">Belongs to the PTEN phosphatase protein family.</text>
</comment>
<evidence type="ECO:0000313" key="10">
    <source>
        <dbReference type="EMBL" id="RWR77590.1"/>
    </source>
</evidence>
<dbReference type="Pfam" id="PF22785">
    <property type="entry name" value="Tc-R-P"/>
    <property type="match status" value="1"/>
</dbReference>
<dbReference type="Proteomes" id="UP000283530">
    <property type="component" value="Unassembled WGS sequence"/>
</dbReference>
<dbReference type="PROSITE" id="PS50056">
    <property type="entry name" value="TYR_PHOSPHATASE_2"/>
    <property type="match status" value="1"/>
</dbReference>
<feature type="domain" description="C2 tensin-type" evidence="9">
    <location>
        <begin position="323"/>
        <end position="450"/>
    </location>
</feature>
<evidence type="ECO:0000256" key="6">
    <source>
        <dbReference type="SAM" id="MobiDB-lite"/>
    </source>
</evidence>
<feature type="compositionally biased region" description="Basic and acidic residues" evidence="6">
    <location>
        <begin position="533"/>
        <end position="543"/>
    </location>
</feature>
<sequence length="612" mass="67526">MRSELGDLSTSPITASNDLDSTASRDNNPVRDAPSILSPLGISSWARSLKISQPPSQEDGQSTNLGKSTFAHFTSGFGLRSSPKSPVQDESATTEGTSPASQSGVLGSFAKGLVDSSKSAVKAVQVKARHMVSQNKRRYQEGGFDLDMTYITENIIAMGFPAGNISSGFFGYVEGFYRNHMEEVIKFFETHHKGKYKVYNLCSERLYDASLFEGKLACFPFDDHNCPPIQLIISFCQSAYSWLKDDIENVVVVHCKAGMARTGLMISCLLLFLKFFPTAEESMEYYNQKRCVDGKGLVLPSQIRYVKYFERILMYFNGENQPGRRCMLRGFRLHRCPYWIRPSITVSNHDGVLFSTKKHPRTKDLMPEDFWFSAPRKGIMVFALPGEPGLTELAGDFKIQFHDRQGDFYCWLNTTMMENRKILNTSELDGFDKRKLPSPGFQVEVVLVDYDGSSLVAKPKSDTASKASDGTSGTVSITREETAPLDSNKGAGSNDKDDVFSDGEAEESGFSKARHARAAARVGGPAASVGGPKMEDVKEEVRSARQSVEQIPLQNEGMKQNPSNNESKNEGVVGDSSIDVPKLDSFGVSDFKAIAADASVFTFGDDEDYESE</sequence>
<comment type="caution">
    <text evidence="10">The sequence shown here is derived from an EMBL/GenBank/DDBJ whole genome shotgun (WGS) entry which is preliminary data.</text>
</comment>
<dbReference type="InterPro" id="IPR029023">
    <property type="entry name" value="Tensin_phosphatase"/>
</dbReference>
<evidence type="ECO:0000256" key="5">
    <source>
        <dbReference type="ARBA" id="ARBA00023098"/>
    </source>
</evidence>
<dbReference type="OrthoDB" id="266663at2759"/>
<dbReference type="FunFam" id="3.90.190.10:FF:000053">
    <property type="entry name" value="Phosphatidylinositol 3,4,5-trisphosphate 3-phosphatase TPTE2"/>
    <property type="match status" value="1"/>
</dbReference>
<dbReference type="SUPFAM" id="SSF49562">
    <property type="entry name" value="C2 domain (Calcium/lipid-binding domain, CaLB)"/>
    <property type="match status" value="1"/>
</dbReference>
<dbReference type="InterPro" id="IPR029021">
    <property type="entry name" value="Prot-tyrosine_phosphatase-like"/>
</dbReference>
<feature type="region of interest" description="Disordered" evidence="6">
    <location>
        <begin position="48"/>
        <end position="67"/>
    </location>
</feature>
<keyword evidence="5" id="KW-0443">Lipid metabolism</keyword>
<keyword evidence="4" id="KW-0904">Protein phosphatase</keyword>
<evidence type="ECO:0000259" key="9">
    <source>
        <dbReference type="PROSITE" id="PS51182"/>
    </source>
</evidence>
<dbReference type="PROSITE" id="PS51181">
    <property type="entry name" value="PPASE_TENSIN"/>
    <property type="match status" value="1"/>
</dbReference>
<feature type="domain" description="Tyrosine specific protein phosphatases" evidence="7">
    <location>
        <begin position="251"/>
        <end position="290"/>
    </location>
</feature>
<dbReference type="PANTHER" id="PTHR12305:SF96">
    <property type="entry name" value="PHOSPHATIDYLINOSITOL 3,4,5-TRISPHOSPHATE 3-PHOSPHATASE AND PROTEIN-TYROSINE-PHOSPHATASE PTEN2A"/>
    <property type="match status" value="1"/>
</dbReference>
<feature type="region of interest" description="Disordered" evidence="6">
    <location>
        <begin position="76"/>
        <end position="103"/>
    </location>
</feature>
<feature type="region of interest" description="Disordered" evidence="6">
    <location>
        <begin position="458"/>
        <end position="578"/>
    </location>
</feature>
<dbReference type="PROSITE" id="PS51182">
    <property type="entry name" value="C2_TENSIN"/>
    <property type="match status" value="1"/>
</dbReference>
<dbReference type="Pfam" id="PF22918">
    <property type="entry name" value="PTEN2_C2"/>
    <property type="match status" value="1"/>
</dbReference>
<dbReference type="Gene3D" id="2.60.40.1110">
    <property type="match status" value="1"/>
</dbReference>
<dbReference type="InterPro" id="IPR016130">
    <property type="entry name" value="Tyr_Pase_AS"/>
</dbReference>
<comment type="catalytic activity">
    <reaction evidence="1">
        <text>a 1,2-diacyl-sn-glycero-3-phospho-(1D-myo-inositol-3,4,5-trisphosphate) + H2O = a 1,2-diacyl-sn-glycero-3-phospho-(1D-myo-inositol-4,5-bisphosphate) + phosphate</text>
        <dbReference type="Rhea" id="RHEA:25017"/>
        <dbReference type="ChEBI" id="CHEBI:15377"/>
        <dbReference type="ChEBI" id="CHEBI:43474"/>
        <dbReference type="ChEBI" id="CHEBI:57836"/>
        <dbReference type="ChEBI" id="CHEBI:58456"/>
        <dbReference type="EC" id="3.1.3.67"/>
    </reaction>
</comment>
<dbReference type="SMART" id="SM01326">
    <property type="entry name" value="PTEN_C2"/>
    <property type="match status" value="1"/>
</dbReference>
<dbReference type="GO" id="GO:0006629">
    <property type="term" value="P:lipid metabolic process"/>
    <property type="evidence" value="ECO:0007669"/>
    <property type="project" value="UniProtKB-KW"/>
</dbReference>
<reference evidence="10 11" key="1">
    <citation type="journal article" date="2019" name="Nat. Plants">
        <title>Stout camphor tree genome fills gaps in understanding of flowering plant genome evolution.</title>
        <authorList>
            <person name="Chaw S.M."/>
            <person name="Liu Y.C."/>
            <person name="Wu Y.W."/>
            <person name="Wang H.Y."/>
            <person name="Lin C.I."/>
            <person name="Wu C.S."/>
            <person name="Ke H.M."/>
            <person name="Chang L.Y."/>
            <person name="Hsu C.Y."/>
            <person name="Yang H.T."/>
            <person name="Sudianto E."/>
            <person name="Hsu M.H."/>
            <person name="Wu K.P."/>
            <person name="Wang L.N."/>
            <person name="Leebens-Mack J.H."/>
            <person name="Tsai I.J."/>
        </authorList>
    </citation>
    <scope>NUCLEOTIDE SEQUENCE [LARGE SCALE GENOMIC DNA]</scope>
    <source>
        <strain evidence="11">cv. Chaw 1501</strain>
        <tissue evidence="10">Young leaves</tissue>
    </source>
</reference>
<evidence type="ECO:0000256" key="1">
    <source>
        <dbReference type="ARBA" id="ARBA00000536"/>
    </source>
</evidence>
<protein>
    <submittedName>
        <fullName evidence="10">Phosphatidylinositol 3,4,5-trisphosphate 3-phosphatase and protein-tyrosine-phosphatase PTEN2A-like protein</fullName>
    </submittedName>
</protein>
<dbReference type="PANTHER" id="PTHR12305">
    <property type="entry name" value="PHOSPHATASE WITH HOMOLOGY TO TENSIN"/>
    <property type="match status" value="1"/>
</dbReference>
<dbReference type="AlphaFoldDB" id="A0A3S3NYC6"/>
<evidence type="ECO:0000256" key="2">
    <source>
        <dbReference type="ARBA" id="ARBA00007881"/>
    </source>
</evidence>
<feature type="compositionally biased region" description="Polar residues" evidence="6">
    <location>
        <begin position="82"/>
        <end position="103"/>
    </location>
</feature>
<dbReference type="SUPFAM" id="SSF52799">
    <property type="entry name" value="(Phosphotyrosine protein) phosphatases II"/>
    <property type="match status" value="1"/>
</dbReference>
<dbReference type="PROSITE" id="PS00383">
    <property type="entry name" value="TYR_PHOSPHATASE_1"/>
    <property type="match status" value="1"/>
</dbReference>
<dbReference type="STRING" id="337451.A0A3S3NYC6"/>
<feature type="compositionally biased region" description="Polar residues" evidence="6">
    <location>
        <begin position="462"/>
        <end position="477"/>
    </location>
</feature>